<evidence type="ECO:0000313" key="3">
    <source>
        <dbReference type="Proteomes" id="UP000654075"/>
    </source>
</evidence>
<gene>
    <name evidence="2" type="ORF">PGLA1383_LOCUS32052</name>
</gene>
<sequence>MSRLSAQEADIVQGLRLRVLQTQQKLTEVRSSVSQATASKEEHRAILDSVVEQGQHDAAETDQLRASLKQSLCRHDTLRCQLEEARTALQTITDGEVFREGTACEDHSSLHEELQCIQQRLHGVRGENVELQKLLLQAHRAPKPPLRQVLSARPAWDKSRFSSPGDRVPRREGRGETRPDLAVSKSSSATTSTPRTPSSVCGDPEAKKVVEATNRLCRGTDELQAKLRRERARAAAFAMRADSLRLRVKQLEGFLHHCREEHATILTALQSELEAGAGSLCALMDLAAQPLLGGGLCRSPARYETPVSGPGPGPGRGDGRLLSPESESCPASPLGPALCAGGPLPPRRGRQTLFWHSNVLSTYSEVSCLSCSSQLDSMPCSTSCTSLRVCGMGHSFQNLD</sequence>
<protein>
    <submittedName>
        <fullName evidence="2">Uncharacterized protein</fullName>
    </submittedName>
</protein>
<feature type="compositionally biased region" description="Low complexity" evidence="1">
    <location>
        <begin position="184"/>
        <end position="199"/>
    </location>
</feature>
<feature type="region of interest" description="Disordered" evidence="1">
    <location>
        <begin position="303"/>
        <end position="327"/>
    </location>
</feature>
<dbReference type="EMBL" id="CAJNNV010025406">
    <property type="protein sequence ID" value="CAE8614327.1"/>
    <property type="molecule type" value="Genomic_DNA"/>
</dbReference>
<evidence type="ECO:0000313" key="2">
    <source>
        <dbReference type="EMBL" id="CAE8614327.1"/>
    </source>
</evidence>
<feature type="compositionally biased region" description="Basic and acidic residues" evidence="1">
    <location>
        <begin position="167"/>
        <end position="179"/>
    </location>
</feature>
<reference evidence="2" key="1">
    <citation type="submission" date="2021-02" db="EMBL/GenBank/DDBJ databases">
        <authorList>
            <person name="Dougan E. K."/>
            <person name="Rhodes N."/>
            <person name="Thang M."/>
            <person name="Chan C."/>
        </authorList>
    </citation>
    <scope>NUCLEOTIDE SEQUENCE</scope>
</reference>
<organism evidence="2 3">
    <name type="scientific">Polarella glacialis</name>
    <name type="common">Dinoflagellate</name>
    <dbReference type="NCBI Taxonomy" id="89957"/>
    <lineage>
        <taxon>Eukaryota</taxon>
        <taxon>Sar</taxon>
        <taxon>Alveolata</taxon>
        <taxon>Dinophyceae</taxon>
        <taxon>Suessiales</taxon>
        <taxon>Suessiaceae</taxon>
        <taxon>Polarella</taxon>
    </lineage>
</organism>
<dbReference type="Proteomes" id="UP000654075">
    <property type="component" value="Unassembled WGS sequence"/>
</dbReference>
<evidence type="ECO:0000256" key="1">
    <source>
        <dbReference type="SAM" id="MobiDB-lite"/>
    </source>
</evidence>
<dbReference type="AlphaFoldDB" id="A0A813FQ27"/>
<proteinExistence type="predicted"/>
<comment type="caution">
    <text evidence="2">The sequence shown here is derived from an EMBL/GenBank/DDBJ whole genome shotgun (WGS) entry which is preliminary data.</text>
</comment>
<feature type="region of interest" description="Disordered" evidence="1">
    <location>
        <begin position="145"/>
        <end position="204"/>
    </location>
</feature>
<accession>A0A813FQ27</accession>
<keyword evidence="3" id="KW-1185">Reference proteome</keyword>
<name>A0A813FQ27_POLGL</name>